<gene>
    <name evidence="1" type="ordered locus">Desac_0979</name>
</gene>
<evidence type="ECO:0000313" key="1">
    <source>
        <dbReference type="EMBL" id="AEB08846.1"/>
    </source>
</evidence>
<organism evidence="1 2">
    <name type="scientific">Desulfobacca acetoxidans (strain ATCC 700848 / DSM 11109 / ASRB2)</name>
    <dbReference type="NCBI Taxonomy" id="880072"/>
    <lineage>
        <taxon>Bacteria</taxon>
        <taxon>Pseudomonadati</taxon>
        <taxon>Thermodesulfobacteriota</taxon>
        <taxon>Desulfobaccia</taxon>
        <taxon>Desulfobaccales</taxon>
        <taxon>Desulfobaccaceae</taxon>
        <taxon>Desulfobacca</taxon>
    </lineage>
</organism>
<sequence>MSFTPHHHMPAPQVYPPQYQQYQQYQDQTANPVPLGYFDGWINFGEARYVKGFVIGALLGFLVANPTVQRAVVRGAASLWYSIMGGVEELKEQARDVRAEMQAAAEET</sequence>
<dbReference type="RefSeq" id="WP_013705959.1">
    <property type="nucleotide sequence ID" value="NC_015388.1"/>
</dbReference>
<evidence type="ECO:0008006" key="3">
    <source>
        <dbReference type="Google" id="ProtNLM"/>
    </source>
</evidence>
<dbReference type="STRING" id="880072.Desac_0979"/>
<name>F2NC51_DESAR</name>
<proteinExistence type="predicted"/>
<evidence type="ECO:0000313" key="2">
    <source>
        <dbReference type="Proteomes" id="UP000000483"/>
    </source>
</evidence>
<dbReference type="Proteomes" id="UP000000483">
    <property type="component" value="Chromosome"/>
</dbReference>
<reference evidence="2" key="2">
    <citation type="submission" date="2011-03" db="EMBL/GenBank/DDBJ databases">
        <title>The complete genome of Desulfobacca acetoxidans DSM 11109.</title>
        <authorList>
            <consortium name="US DOE Joint Genome Institute (JGI-PGF)"/>
            <person name="Lucas S."/>
            <person name="Copeland A."/>
            <person name="Lapidus A."/>
            <person name="Bruce D."/>
            <person name="Goodwin L."/>
            <person name="Pitluck S."/>
            <person name="Peters L."/>
            <person name="Kyrpides N."/>
            <person name="Mavromatis K."/>
            <person name="Ivanova N."/>
            <person name="Ovchinnikova G."/>
            <person name="Teshima H."/>
            <person name="Detter J.C."/>
            <person name="Han C."/>
            <person name="Land M."/>
            <person name="Hauser L."/>
            <person name="Markowitz V."/>
            <person name="Cheng J.-F."/>
            <person name="Hugenholtz P."/>
            <person name="Woyke T."/>
            <person name="Wu D."/>
            <person name="Spring S."/>
            <person name="Schueler E."/>
            <person name="Brambilla E."/>
            <person name="Klenk H.-P."/>
            <person name="Eisen J.A."/>
        </authorList>
    </citation>
    <scope>NUCLEOTIDE SEQUENCE [LARGE SCALE GENOMIC DNA]</scope>
    <source>
        <strain evidence="2">ATCC 700848 / DSM 11109 / ASRB2</strain>
    </source>
</reference>
<reference evidence="1 2" key="1">
    <citation type="journal article" date="2011" name="Stand. Genomic Sci.">
        <title>Complete genome sequence of the acetate-degrading sulfate reducer Desulfobacca acetoxidans type strain (ASRB2).</title>
        <authorList>
            <person name="Goker M."/>
            <person name="Teshima H."/>
            <person name="Lapidus A."/>
            <person name="Nolan M."/>
            <person name="Lucas S."/>
            <person name="Hammon N."/>
            <person name="Deshpande S."/>
            <person name="Cheng J.F."/>
            <person name="Tapia R."/>
            <person name="Han C."/>
            <person name="Goodwin L."/>
            <person name="Pitluck S."/>
            <person name="Huntemann M."/>
            <person name="Liolios K."/>
            <person name="Ivanova N."/>
            <person name="Pagani I."/>
            <person name="Mavromatis K."/>
            <person name="Ovchinikova G."/>
            <person name="Pati A."/>
            <person name="Chen A."/>
            <person name="Palaniappan K."/>
            <person name="Land M."/>
            <person name="Hauser L."/>
            <person name="Brambilla E.M."/>
            <person name="Rohde M."/>
            <person name="Spring S."/>
            <person name="Detter J.C."/>
            <person name="Woyke T."/>
            <person name="Bristow J."/>
            <person name="Eisen J.A."/>
            <person name="Markowitz V."/>
            <person name="Hugenholtz P."/>
            <person name="Kyrpides N.C."/>
            <person name="Klenk H.P."/>
        </authorList>
    </citation>
    <scope>NUCLEOTIDE SEQUENCE [LARGE SCALE GENOMIC DNA]</scope>
    <source>
        <strain evidence="2">ATCC 700848 / DSM 11109 / ASRB2</strain>
    </source>
</reference>
<dbReference type="EMBL" id="CP002629">
    <property type="protein sequence ID" value="AEB08846.1"/>
    <property type="molecule type" value="Genomic_DNA"/>
</dbReference>
<dbReference type="AlphaFoldDB" id="F2NC51"/>
<protein>
    <recommendedName>
        <fullName evidence="3">YtxH domain-containing protein</fullName>
    </recommendedName>
</protein>
<dbReference type="OrthoDB" id="5459648at2"/>
<keyword evidence="2" id="KW-1185">Reference proteome</keyword>
<dbReference type="KEGG" id="dao:Desac_0979"/>
<accession>F2NC51</accession>
<dbReference type="eggNOG" id="ENOG5033GZK">
    <property type="taxonomic scope" value="Bacteria"/>
</dbReference>
<dbReference type="HOGENOM" id="CLU_2192740_0_0_7"/>